<keyword evidence="4" id="KW-1185">Reference proteome</keyword>
<dbReference type="PANTHER" id="PTHR12210">
    <property type="entry name" value="DULLARD PROTEIN PHOSPHATASE"/>
    <property type="match status" value="1"/>
</dbReference>
<protein>
    <recommendedName>
        <fullName evidence="2">FCP1 homology domain-containing protein</fullName>
    </recommendedName>
</protein>
<dbReference type="InterPro" id="IPR036412">
    <property type="entry name" value="HAD-like_sf"/>
</dbReference>
<reference evidence="3" key="1">
    <citation type="submission" date="2021-09" db="EMBL/GenBank/DDBJ databases">
        <authorList>
            <consortium name="AG Swart"/>
            <person name="Singh M."/>
            <person name="Singh A."/>
            <person name="Seah K."/>
            <person name="Emmerich C."/>
        </authorList>
    </citation>
    <scope>NUCLEOTIDE SEQUENCE</scope>
    <source>
        <strain evidence="3">ATCC30299</strain>
    </source>
</reference>
<dbReference type="InterPro" id="IPR004274">
    <property type="entry name" value="FCP1_dom"/>
</dbReference>
<dbReference type="InterPro" id="IPR023214">
    <property type="entry name" value="HAD_sf"/>
</dbReference>
<proteinExistence type="predicted"/>
<accession>A0AAU9JP38</accession>
<dbReference type="FunFam" id="3.40.50.1000:FF:000121">
    <property type="entry name" value="Uncharacterized protein"/>
    <property type="match status" value="1"/>
</dbReference>
<gene>
    <name evidence="3" type="ORF">BSTOLATCC_MIC44377</name>
</gene>
<dbReference type="SMART" id="SM00577">
    <property type="entry name" value="CPDc"/>
    <property type="match status" value="1"/>
</dbReference>
<feature type="compositionally biased region" description="Polar residues" evidence="1">
    <location>
        <begin position="65"/>
        <end position="79"/>
    </location>
</feature>
<feature type="compositionally biased region" description="Basic and acidic residues" evidence="1">
    <location>
        <begin position="139"/>
        <end position="148"/>
    </location>
</feature>
<dbReference type="Proteomes" id="UP001162131">
    <property type="component" value="Unassembled WGS sequence"/>
</dbReference>
<comment type="caution">
    <text evidence="3">The sequence shown here is derived from an EMBL/GenBank/DDBJ whole genome shotgun (WGS) entry which is preliminary data.</text>
</comment>
<dbReference type="InterPro" id="IPR050365">
    <property type="entry name" value="TIM50"/>
</dbReference>
<dbReference type="NCBIfam" id="TIGR02251">
    <property type="entry name" value="HIF-SF_euk"/>
    <property type="match status" value="1"/>
</dbReference>
<feature type="region of interest" description="Disordered" evidence="1">
    <location>
        <begin position="132"/>
        <end position="154"/>
    </location>
</feature>
<feature type="region of interest" description="Disordered" evidence="1">
    <location>
        <begin position="65"/>
        <end position="110"/>
    </location>
</feature>
<evidence type="ECO:0000313" key="3">
    <source>
        <dbReference type="EMBL" id="CAG9327749.1"/>
    </source>
</evidence>
<feature type="domain" description="FCP1 homology" evidence="2">
    <location>
        <begin position="249"/>
        <end position="409"/>
    </location>
</feature>
<dbReference type="Pfam" id="PF03031">
    <property type="entry name" value="NIF"/>
    <property type="match status" value="1"/>
</dbReference>
<dbReference type="CDD" id="cd07521">
    <property type="entry name" value="HAD_FCP1-like"/>
    <property type="match status" value="1"/>
</dbReference>
<dbReference type="InterPro" id="IPR011948">
    <property type="entry name" value="Dullard_phosphatase"/>
</dbReference>
<sequence>MAFSKAHPQIKYFSSLQKEGNISAKASKLTIDVPENEEDILSSEILSINKNSPSHSRDTFKAIKIQSNSGTPKNSTPISKQYKPKQIHSEGNIPTGKEKSYNFSPEIKTSSRDPASFYALKKNSSYKIGASTKLNHKSGTPDKSKRLLDLPPRPKMIHNKGYLGKIEIKPETGSSPTLNIHITQIKKSASSSIRIKKQLTEVEIKAMSEVHYKEHLFQTFQAMKLIKNLPPLELSLIREKKIYLPKKVGWENKKTAIFDLDETLVHCCDRTNDCDVILPISFPSGETLAAGINIRPYAVECLREVNKDYEIIIFTASHQSYADAVLDYLDPNKEIIHHRLYRNHCVNAKGIYMKDLRIFANRKIKDIVIIDNSAYSFGNQLDNGVPIISWIDDYYDKELYNLIDYLKTLAKAEDIRDINRQTFHLKTLYEDYIQDFLANDREEAKLVKNSKKG</sequence>
<dbReference type="GO" id="GO:0016791">
    <property type="term" value="F:phosphatase activity"/>
    <property type="evidence" value="ECO:0007669"/>
    <property type="project" value="InterPro"/>
</dbReference>
<evidence type="ECO:0000256" key="1">
    <source>
        <dbReference type="SAM" id="MobiDB-lite"/>
    </source>
</evidence>
<dbReference type="Gene3D" id="3.40.50.1000">
    <property type="entry name" value="HAD superfamily/HAD-like"/>
    <property type="match status" value="1"/>
</dbReference>
<evidence type="ECO:0000313" key="4">
    <source>
        <dbReference type="Proteomes" id="UP001162131"/>
    </source>
</evidence>
<name>A0AAU9JP38_9CILI</name>
<dbReference type="PROSITE" id="PS50969">
    <property type="entry name" value="FCP1"/>
    <property type="match status" value="1"/>
</dbReference>
<dbReference type="SUPFAM" id="SSF56784">
    <property type="entry name" value="HAD-like"/>
    <property type="match status" value="1"/>
</dbReference>
<dbReference type="EMBL" id="CAJZBQ010000044">
    <property type="protein sequence ID" value="CAG9327749.1"/>
    <property type="molecule type" value="Genomic_DNA"/>
</dbReference>
<evidence type="ECO:0000259" key="2">
    <source>
        <dbReference type="PROSITE" id="PS50969"/>
    </source>
</evidence>
<dbReference type="AlphaFoldDB" id="A0AAU9JP38"/>
<organism evidence="3 4">
    <name type="scientific">Blepharisma stoltei</name>
    <dbReference type="NCBI Taxonomy" id="1481888"/>
    <lineage>
        <taxon>Eukaryota</taxon>
        <taxon>Sar</taxon>
        <taxon>Alveolata</taxon>
        <taxon>Ciliophora</taxon>
        <taxon>Postciliodesmatophora</taxon>
        <taxon>Heterotrichea</taxon>
        <taxon>Heterotrichida</taxon>
        <taxon>Blepharismidae</taxon>
        <taxon>Blepharisma</taxon>
    </lineage>
</organism>